<dbReference type="AlphaFoldDB" id="A0A1D7QRG2"/>
<protein>
    <recommendedName>
        <fullName evidence="7">D-xylose-binding periplasmic protein</fullName>
    </recommendedName>
</protein>
<proteinExistence type="predicted"/>
<comment type="function">
    <text evidence="6">Involved in the high-affinity D-xylose membrane transport system. Binds with high affinity to xylose.</text>
</comment>
<evidence type="ECO:0000256" key="2">
    <source>
        <dbReference type="ARBA" id="ARBA00022448"/>
    </source>
</evidence>
<dbReference type="GO" id="GO:0015753">
    <property type="term" value="P:D-xylose transmembrane transport"/>
    <property type="evidence" value="ECO:0007669"/>
    <property type="project" value="InterPro"/>
</dbReference>
<reference evidence="10 11" key="1">
    <citation type="submission" date="2015-08" db="EMBL/GenBank/DDBJ databases">
        <title>The complete genome sequence of Bacillus beveridgei MLTeJB.</title>
        <authorList>
            <person name="Hanson T.E."/>
            <person name="Mesa C."/>
            <person name="Basesman S.M."/>
            <person name="Oremland R.S."/>
        </authorList>
    </citation>
    <scope>NUCLEOTIDE SEQUENCE [LARGE SCALE GENOMIC DNA]</scope>
    <source>
        <strain evidence="10 11">MLTeJB</strain>
    </source>
</reference>
<dbReference type="InterPro" id="IPR050555">
    <property type="entry name" value="Bact_Solute-Bind_Prot2"/>
</dbReference>
<dbReference type="GO" id="GO:0030288">
    <property type="term" value="C:outer membrane-bounded periplasmic space"/>
    <property type="evidence" value="ECO:0007669"/>
    <property type="project" value="TreeGrafter"/>
</dbReference>
<dbReference type="EMBL" id="CP012502">
    <property type="protein sequence ID" value="AOM81589.1"/>
    <property type="molecule type" value="Genomic_DNA"/>
</dbReference>
<gene>
    <name evidence="10" type="primary">xylF</name>
    <name evidence="10" type="ORF">BBEV_0194</name>
</gene>
<accession>A0A1D7QRG2</accession>
<dbReference type="STRING" id="632773.BBEV_0194"/>
<dbReference type="NCBIfam" id="TIGR02634">
    <property type="entry name" value="xylF"/>
    <property type="match status" value="1"/>
</dbReference>
<dbReference type="PANTHER" id="PTHR30036">
    <property type="entry name" value="D-XYLOSE-BINDING PERIPLASMIC PROTEIN"/>
    <property type="match status" value="1"/>
</dbReference>
<dbReference type="KEGG" id="bbev:BBEV_0194"/>
<evidence type="ECO:0000256" key="6">
    <source>
        <dbReference type="ARBA" id="ARBA00054884"/>
    </source>
</evidence>
<dbReference type="Gene3D" id="3.40.50.2300">
    <property type="match status" value="2"/>
</dbReference>
<dbReference type="PROSITE" id="PS51257">
    <property type="entry name" value="PROKAR_LIPOPROTEIN"/>
    <property type="match status" value="1"/>
</dbReference>
<evidence type="ECO:0000256" key="3">
    <source>
        <dbReference type="ARBA" id="ARBA00022597"/>
    </source>
</evidence>
<feature type="signal peptide" evidence="8">
    <location>
        <begin position="1"/>
        <end position="21"/>
    </location>
</feature>
<evidence type="ECO:0000256" key="8">
    <source>
        <dbReference type="SAM" id="SignalP"/>
    </source>
</evidence>
<dbReference type="GO" id="GO:0048029">
    <property type="term" value="F:monosaccharide binding"/>
    <property type="evidence" value="ECO:0007669"/>
    <property type="project" value="InterPro"/>
</dbReference>
<dbReference type="SUPFAM" id="SSF53822">
    <property type="entry name" value="Periplasmic binding protein-like I"/>
    <property type="match status" value="1"/>
</dbReference>
<dbReference type="InterPro" id="IPR028082">
    <property type="entry name" value="Peripla_BP_I"/>
</dbReference>
<feature type="domain" description="Periplasmic binding protein" evidence="9">
    <location>
        <begin position="37"/>
        <end position="294"/>
    </location>
</feature>
<evidence type="ECO:0000313" key="10">
    <source>
        <dbReference type="EMBL" id="AOM81589.1"/>
    </source>
</evidence>
<name>A0A1D7QRG2_9BACI</name>
<dbReference type="Proteomes" id="UP000094463">
    <property type="component" value="Chromosome"/>
</dbReference>
<keyword evidence="2" id="KW-0813">Transport</keyword>
<dbReference type="InterPro" id="IPR013456">
    <property type="entry name" value="XylF"/>
</dbReference>
<evidence type="ECO:0000256" key="1">
    <source>
        <dbReference type="ARBA" id="ARBA00004418"/>
    </source>
</evidence>
<evidence type="ECO:0000259" key="9">
    <source>
        <dbReference type="Pfam" id="PF13407"/>
    </source>
</evidence>
<keyword evidence="4 8" id="KW-0732">Signal</keyword>
<keyword evidence="3" id="KW-0762">Sugar transport</keyword>
<dbReference type="RefSeq" id="WP_069363749.1">
    <property type="nucleotide sequence ID" value="NZ_CP012502.1"/>
</dbReference>
<dbReference type="OrthoDB" id="9769193at2"/>
<evidence type="ECO:0000256" key="7">
    <source>
        <dbReference type="ARBA" id="ARBA00071234"/>
    </source>
</evidence>
<evidence type="ECO:0000313" key="11">
    <source>
        <dbReference type="Proteomes" id="UP000094463"/>
    </source>
</evidence>
<comment type="subcellular location">
    <subcellularLocation>
        <location evidence="1">Periplasm</location>
    </subcellularLocation>
</comment>
<keyword evidence="5" id="KW-0574">Periplasm</keyword>
<sequence>MKKVILIMVLGLLLAVLAACGEDTGGSNAEESDELTIGLSVADLTLERWQHDRDIFVETAEEHGAEVIVQSADGDEAVQTSQVENMLTQGVDVLVIIAHNSDSIGAVAQEAIDEGIPVIAYDRMINSAEIDAYISFDNVRVGEMQAEYLVEQVPEGRYFMMGGAPTDNNAQMFRDGQMNIVEPLVESGDIEIVGDQWADDWSADAALEIMENALTANNNEIDAVVASNDSTAGGAIQALAAENLDGDVAISGQDADLAGVQRIVQGTQTMTVYKQIHLIASEAAELAVAIGTGEDVSFDEEIDNGVIEVPSILLDPISVDESNVIDTVIEDGFHSFEEVYSNVPEEDRPDYDGE</sequence>
<feature type="chain" id="PRO_5038989934" description="D-xylose-binding periplasmic protein" evidence="8">
    <location>
        <begin position="22"/>
        <end position="354"/>
    </location>
</feature>
<dbReference type="PATRIC" id="fig|632773.3.peg.208"/>
<keyword evidence="11" id="KW-1185">Reference proteome</keyword>
<evidence type="ECO:0000256" key="4">
    <source>
        <dbReference type="ARBA" id="ARBA00022729"/>
    </source>
</evidence>
<dbReference type="FunFam" id="3.40.50.2300:FF:000078">
    <property type="entry name" value="D-xylose ABC transporter substrate-binding protein"/>
    <property type="match status" value="1"/>
</dbReference>
<dbReference type="CDD" id="cd19991">
    <property type="entry name" value="PBP1_ABC_xylose_binding"/>
    <property type="match status" value="1"/>
</dbReference>
<evidence type="ECO:0000256" key="5">
    <source>
        <dbReference type="ARBA" id="ARBA00022764"/>
    </source>
</evidence>
<dbReference type="InterPro" id="IPR025997">
    <property type="entry name" value="SBP_2_dom"/>
</dbReference>
<dbReference type="Pfam" id="PF13407">
    <property type="entry name" value="Peripla_BP_4"/>
    <property type="match status" value="1"/>
</dbReference>
<dbReference type="PANTHER" id="PTHR30036:SF1">
    <property type="entry name" value="D-XYLOSE-BINDING PERIPLASMIC PROTEIN"/>
    <property type="match status" value="1"/>
</dbReference>
<organism evidence="10 11">
    <name type="scientific">Salisediminibacterium beveridgei</name>
    <dbReference type="NCBI Taxonomy" id="632773"/>
    <lineage>
        <taxon>Bacteria</taxon>
        <taxon>Bacillati</taxon>
        <taxon>Bacillota</taxon>
        <taxon>Bacilli</taxon>
        <taxon>Bacillales</taxon>
        <taxon>Bacillaceae</taxon>
        <taxon>Salisediminibacterium</taxon>
    </lineage>
</organism>